<evidence type="ECO:0000256" key="1">
    <source>
        <dbReference type="SAM" id="MobiDB-lite"/>
    </source>
</evidence>
<dbReference type="InterPro" id="IPR021109">
    <property type="entry name" value="Peptidase_aspartic_dom_sf"/>
</dbReference>
<gene>
    <name evidence="2" type="ORF">PHYPADRAFT_100292</name>
</gene>
<dbReference type="Gene3D" id="2.40.70.10">
    <property type="entry name" value="Acid Proteases"/>
    <property type="match status" value="1"/>
</dbReference>
<evidence type="ECO:0000313" key="2">
    <source>
        <dbReference type="EMBL" id="EDQ50545.1"/>
    </source>
</evidence>
<proteinExistence type="predicted"/>
<organism>
    <name type="scientific">Physcomitrium patens</name>
    <name type="common">Spreading-leaved earth moss</name>
    <name type="synonym">Physcomitrella patens</name>
    <dbReference type="NCBI Taxonomy" id="3218"/>
    <lineage>
        <taxon>Eukaryota</taxon>
        <taxon>Viridiplantae</taxon>
        <taxon>Streptophyta</taxon>
        <taxon>Embryophyta</taxon>
        <taxon>Bryophyta</taxon>
        <taxon>Bryophytina</taxon>
        <taxon>Bryopsida</taxon>
        <taxon>Funariidae</taxon>
        <taxon>Funariales</taxon>
        <taxon>Funariaceae</taxon>
        <taxon>Physcomitrium</taxon>
    </lineage>
</organism>
<dbReference type="AlphaFoldDB" id="A9U1B6"/>
<feature type="compositionally biased region" description="Basic and acidic residues" evidence="1">
    <location>
        <begin position="776"/>
        <end position="788"/>
    </location>
</feature>
<accession>A9U1B6</accession>
<feature type="region of interest" description="Disordered" evidence="1">
    <location>
        <begin position="1076"/>
        <end position="1125"/>
    </location>
</feature>
<name>A9U1B6_PHYPA</name>
<protein>
    <submittedName>
        <fullName evidence="2">Predicted protein</fullName>
    </submittedName>
</protein>
<feature type="region of interest" description="Disordered" evidence="1">
    <location>
        <begin position="769"/>
        <end position="788"/>
    </location>
</feature>
<feature type="region of interest" description="Disordered" evidence="1">
    <location>
        <begin position="338"/>
        <end position="362"/>
    </location>
</feature>
<dbReference type="EMBL" id="DS545299">
    <property type="protein sequence ID" value="EDQ50545.1"/>
    <property type="molecule type" value="Genomic_DNA"/>
</dbReference>
<reference evidence="2" key="1">
    <citation type="journal article" date="2008" name="Science">
        <title>The Physcomitrella genome reveals evolutionary insights into the conquest of land by plants.</title>
        <authorList>
            <person name="Rensing S."/>
            <person name="Lang D."/>
            <person name="Zimmer A."/>
            <person name="Terry A."/>
            <person name="Salamov A."/>
            <person name="Shapiro H."/>
            <person name="Nishiyama T."/>
            <person name="Perroud P.-F."/>
            <person name="Lindquist E."/>
            <person name="Kamisugi Y."/>
            <person name="Tanahashi T."/>
            <person name="Sakakibara K."/>
            <person name="Fujita T."/>
            <person name="Oishi K."/>
            <person name="Shin-I T."/>
            <person name="Kuroki Y."/>
            <person name="Toyoda A."/>
            <person name="Suzuki Y."/>
            <person name="Hashimoto A."/>
            <person name="Yamaguchi K."/>
            <person name="Sugano A."/>
            <person name="Kohara Y."/>
            <person name="Fujiyama A."/>
            <person name="Anterola A."/>
            <person name="Aoki S."/>
            <person name="Ashton N."/>
            <person name="Barbazuk W.B."/>
            <person name="Barker E."/>
            <person name="Bennetzen J."/>
            <person name="Bezanilla M."/>
            <person name="Blankenship R."/>
            <person name="Cho S.H."/>
            <person name="Dutcher S."/>
            <person name="Estelle M."/>
            <person name="Fawcett J.A."/>
            <person name="Gundlach H."/>
            <person name="Hanada K."/>
            <person name="Heyl A."/>
            <person name="Hicks K.A."/>
            <person name="Hugh J."/>
            <person name="Lohr M."/>
            <person name="Mayer K."/>
            <person name="Melkozernov A."/>
            <person name="Murata T."/>
            <person name="Nelson D."/>
            <person name="Pils B."/>
            <person name="Prigge M."/>
            <person name="Reiss B."/>
            <person name="Renner T."/>
            <person name="Rombauts S."/>
            <person name="Rushton P."/>
            <person name="Sanderfoot A."/>
            <person name="Schween G."/>
            <person name="Shiu S.-H."/>
            <person name="Stueber K."/>
            <person name="Theodoulou F.L."/>
            <person name="Tu H."/>
            <person name="Van de Peer Y."/>
            <person name="Verrier P.J."/>
            <person name="Waters E."/>
            <person name="Wood A."/>
            <person name="Yang L."/>
            <person name="Cove D."/>
            <person name="Cuming A."/>
            <person name="Hasebe M."/>
            <person name="Lucas S."/>
            <person name="Mishler D.B."/>
            <person name="Reski R."/>
            <person name="Grigoriev I."/>
            <person name="Quatrano R.S."/>
            <person name="Boore J.L."/>
        </authorList>
    </citation>
    <scope>NUCLEOTIDE SEQUENCE [LARGE SCALE GENOMIC DNA]</scope>
</reference>
<dbReference type="CDD" id="cd00303">
    <property type="entry name" value="retropepsin_like"/>
    <property type="match status" value="1"/>
</dbReference>
<feature type="compositionally biased region" description="Basic and acidic residues" evidence="1">
    <location>
        <begin position="1076"/>
        <end position="1106"/>
    </location>
</feature>
<sequence>MQQQQSNDRKEALVTKALQAVVNKIDQFNGRNISRYLRCYVREMELNRVSEKKIVALFELATIPEIRDHITSITDHYGNSWEVFSHALKDEYFLEDVDRITKKLFLEWIERPNKNLQATELLREFERQFSQLSKVEKLTLEPNKVDLFLQAADGELQGKLELLLEDKEEDEGLTTKWKNVEDAVGLLTKRERRKDRSNIPKTVQAPKAPVRTTPPTMPIVQPSTSLSKKADMGMEEIIRGMRDLKSNLKRILLQTIQRMFQNKDMYKDAFDDDVGGSTKTSEFWTSTISTMQEGKLPREVLLRTAATIRGATGWEDPIESLSVHAYIAKSQHEALMEEKRRGNFDDTREGNSSKRQTRGDKAWEAASQELLIKDTSASLGEKTKETKDKGKSIAYKLLFDIEAATNLKGVLEERILNAKVEFTLKEVLEIAKKEFHDVIIDSIKRKRIYKDEEEVDIGYKQPTNEKNGYNQRVCFEDSSNKEMETLSHYTRKHSARATTEVLVKEGDIEEPIVALVDHGSEINLISKNLYKKQKWRIDMEYGWTIRAANNTRGELYGACPHVKIRIGDVATEQHFFVQDTTSYPLILGKPYITTTRMETKVLDDGSAYARVHIEDETKAVLFLIVPPNDEWNRDRLREKPLPKIVEGFKDFGEEVLFRDEGAFDASFIGISENKKVNDFKRKERKRLYDIKGQLCKLGTLQDDKRILGVYEENGLEDSLELITSIGLRDNDKIVEIQSREVYTKLESFQAPEVTVETRYKTADKKVKPVAAPLPQDSKEQMGEASKEASLRDPISIGHQFTKETFEELKIGSDGSLLPEEITCFKKMLAKQGRSFAFESHEIGCVDPNILTPMVIFTVPHVPWNLRPIPVPRSNYANIQVTMGPLTQFEICIGRATQCSLITEKSRFLKIKGIGEELHASCRRRKDGELDFSSSFGKTEAIVAEHLEIYQQGQKGLRQAVEGHLYRFTIYSCSRLYSSSQKLIDCLTIGESPYYLLQPDVRRVLKQESTVDDDLGGSTKTSEFWASAISTMQEGKLPREALLRTAATIRGATGSEDPVESLSVHAYITKSQHEALMEEKRRGNFDDTREENSSKRQTRGDKAREGASQELPLKDTSASLEEKMRETKDKSKSIAYKLLFDIEAATNLKGVLEECILNAKVEFTLKEVLGITKKEFHDVIIDSIKRKRQLMGETGMSHAIDARIYKDEEEVDIGYKQRTNEKNGYNQRVRFEDYSDKEMETLSHYTRKHWARATT</sequence>
<feature type="region of interest" description="Disordered" evidence="1">
    <location>
        <begin position="194"/>
        <end position="226"/>
    </location>
</feature>